<dbReference type="GO" id="GO:0043565">
    <property type="term" value="F:sequence-specific DNA binding"/>
    <property type="evidence" value="ECO:0007669"/>
    <property type="project" value="InterPro"/>
</dbReference>
<evidence type="ECO:0000256" key="1">
    <source>
        <dbReference type="ARBA" id="ARBA00023015"/>
    </source>
</evidence>
<dbReference type="PANTHER" id="PTHR43280:SF27">
    <property type="entry name" value="TRANSCRIPTIONAL REGULATOR MTLR"/>
    <property type="match status" value="1"/>
</dbReference>
<protein>
    <recommendedName>
        <fullName evidence="4">HTH araC/xylS-type domain-containing protein</fullName>
    </recommendedName>
</protein>
<dbReference type="AlphaFoldDB" id="A4CAP0"/>
<reference evidence="5 6" key="1">
    <citation type="submission" date="2006-02" db="EMBL/GenBank/DDBJ databases">
        <authorList>
            <person name="Moran M.A."/>
            <person name="Kjelleberg S."/>
            <person name="Egan S."/>
            <person name="Saunders N."/>
            <person name="Thomas T."/>
            <person name="Ferriera S."/>
            <person name="Johnson J."/>
            <person name="Kravitz S."/>
            <person name="Halpern A."/>
            <person name="Remington K."/>
            <person name="Beeson K."/>
            <person name="Tran B."/>
            <person name="Rogers Y.-H."/>
            <person name="Friedman R."/>
            <person name="Venter J.C."/>
        </authorList>
    </citation>
    <scope>NUCLEOTIDE SEQUENCE [LARGE SCALE GENOMIC DNA]</scope>
    <source>
        <strain evidence="5 6">D2</strain>
    </source>
</reference>
<dbReference type="EMBL" id="AAOH01000004">
    <property type="protein sequence ID" value="EAR28448.1"/>
    <property type="molecule type" value="Genomic_DNA"/>
</dbReference>
<dbReference type="InterPro" id="IPR037923">
    <property type="entry name" value="HTH-like"/>
</dbReference>
<name>A4CAP0_9GAMM</name>
<dbReference type="InterPro" id="IPR018060">
    <property type="entry name" value="HTH_AraC"/>
</dbReference>
<dbReference type="Proteomes" id="UP000006201">
    <property type="component" value="Unassembled WGS sequence"/>
</dbReference>
<dbReference type="HOGENOM" id="CLU_000445_88_3_6"/>
<dbReference type="InterPro" id="IPR018062">
    <property type="entry name" value="HTH_AraC-typ_CS"/>
</dbReference>
<dbReference type="eggNOG" id="COG2207">
    <property type="taxonomic scope" value="Bacteria"/>
</dbReference>
<dbReference type="Pfam" id="PF12833">
    <property type="entry name" value="HTH_18"/>
    <property type="match status" value="1"/>
</dbReference>
<dbReference type="PANTHER" id="PTHR43280">
    <property type="entry name" value="ARAC-FAMILY TRANSCRIPTIONAL REGULATOR"/>
    <property type="match status" value="1"/>
</dbReference>
<dbReference type="GO" id="GO:0003700">
    <property type="term" value="F:DNA-binding transcription factor activity"/>
    <property type="evidence" value="ECO:0007669"/>
    <property type="project" value="InterPro"/>
</dbReference>
<dbReference type="STRING" id="87626.PTD2_21572"/>
<dbReference type="PROSITE" id="PS00041">
    <property type="entry name" value="HTH_ARAC_FAMILY_1"/>
    <property type="match status" value="1"/>
</dbReference>
<dbReference type="SUPFAM" id="SSF51215">
    <property type="entry name" value="Regulatory protein AraC"/>
    <property type="match status" value="1"/>
</dbReference>
<evidence type="ECO:0000256" key="3">
    <source>
        <dbReference type="ARBA" id="ARBA00023163"/>
    </source>
</evidence>
<dbReference type="RefSeq" id="WP_009840276.1">
    <property type="nucleotide sequence ID" value="NZ_CH959301.1"/>
</dbReference>
<keyword evidence="6" id="KW-1185">Reference proteome</keyword>
<gene>
    <name evidence="5" type="ORF">PTD2_21572</name>
</gene>
<dbReference type="Gene3D" id="1.10.10.60">
    <property type="entry name" value="Homeodomain-like"/>
    <property type="match status" value="2"/>
</dbReference>
<evidence type="ECO:0000313" key="6">
    <source>
        <dbReference type="Proteomes" id="UP000006201"/>
    </source>
</evidence>
<keyword evidence="1" id="KW-0805">Transcription regulation</keyword>
<dbReference type="SMART" id="SM00342">
    <property type="entry name" value="HTH_ARAC"/>
    <property type="match status" value="1"/>
</dbReference>
<dbReference type="InterPro" id="IPR009057">
    <property type="entry name" value="Homeodomain-like_sf"/>
</dbReference>
<dbReference type="OrthoDB" id="9816011at2"/>
<feature type="domain" description="HTH araC/xylS-type" evidence="4">
    <location>
        <begin position="184"/>
        <end position="282"/>
    </location>
</feature>
<sequence>MKPMCEKVIPSNNSSWRYCEYRLNTIPFNWHYHPEYEICLTLNSTGVCHIGDYLSPFGDLDLVILGPDLPHTWQSNTNPDGSSQIVHVAQIPAQWLHQFVNGHPEFSLLRPLLSNAKQGIKFTNDTAVIARQLFEKIKVSEPLTRYILLIELLQTMALDTDAKILSTSIFISGQQRDPGKNKFDKVIDFIYHNYTKSLCADELADLAHMSTNHFHRFFKKRTERTLTEFINQLRIAKACKLLINSSSPITVISDQCGFRNISNFNRRFLQIKGCTPSRFRQQIHKKSLLV</sequence>
<organism evidence="5 6">
    <name type="scientific">Pseudoalteromonas tunicata D2</name>
    <dbReference type="NCBI Taxonomy" id="87626"/>
    <lineage>
        <taxon>Bacteria</taxon>
        <taxon>Pseudomonadati</taxon>
        <taxon>Pseudomonadota</taxon>
        <taxon>Gammaproteobacteria</taxon>
        <taxon>Alteromonadales</taxon>
        <taxon>Pseudoalteromonadaceae</taxon>
        <taxon>Pseudoalteromonas</taxon>
    </lineage>
</organism>
<accession>A4CAP0</accession>
<keyword evidence="3" id="KW-0804">Transcription</keyword>
<dbReference type="PROSITE" id="PS01124">
    <property type="entry name" value="HTH_ARAC_FAMILY_2"/>
    <property type="match status" value="1"/>
</dbReference>
<proteinExistence type="predicted"/>
<evidence type="ECO:0000259" key="4">
    <source>
        <dbReference type="PROSITE" id="PS01124"/>
    </source>
</evidence>
<comment type="caution">
    <text evidence="5">The sequence shown here is derived from an EMBL/GenBank/DDBJ whole genome shotgun (WGS) entry which is preliminary data.</text>
</comment>
<keyword evidence="2" id="KW-0238">DNA-binding</keyword>
<evidence type="ECO:0000313" key="5">
    <source>
        <dbReference type="EMBL" id="EAR28448.1"/>
    </source>
</evidence>
<evidence type="ECO:0000256" key="2">
    <source>
        <dbReference type="ARBA" id="ARBA00023125"/>
    </source>
</evidence>
<dbReference type="SUPFAM" id="SSF46689">
    <property type="entry name" value="Homeodomain-like"/>
    <property type="match status" value="2"/>
</dbReference>